<gene>
    <name evidence="1" type="ORF">CO176_00445</name>
</gene>
<reference evidence="2" key="1">
    <citation type="submission" date="2017-09" db="EMBL/GenBank/DDBJ databases">
        <title>Depth-based differentiation of microbial function through sediment-hosted aquifers and enrichment of novel symbionts in the deep terrestrial subsurface.</title>
        <authorList>
            <person name="Probst A.J."/>
            <person name="Ladd B."/>
            <person name="Jarett J.K."/>
            <person name="Geller-Mcgrath D.E."/>
            <person name="Sieber C.M.K."/>
            <person name="Emerson J.B."/>
            <person name="Anantharaman K."/>
            <person name="Thomas B.C."/>
            <person name="Malmstrom R."/>
            <person name="Stieglmeier M."/>
            <person name="Klingl A."/>
            <person name="Woyke T."/>
            <person name="Ryan C.M."/>
            <person name="Banfield J.F."/>
        </authorList>
    </citation>
    <scope>NUCLEOTIDE SEQUENCE [LARGE SCALE GENOMIC DNA]</scope>
</reference>
<proteinExistence type="predicted"/>
<name>A0A2M7XA72_9BACT</name>
<evidence type="ECO:0000313" key="1">
    <source>
        <dbReference type="EMBL" id="PJA43050.1"/>
    </source>
</evidence>
<sequence>MTKTQPLTIPNLITALKKAGFTTTDTLKNFVTKDDLKAFATKDDLKAFATKDDIATLRKQIDDDQFEARTEFYAKMIKPDLKRLDEKIDELNDSLSLQISGIKDDLSGLSSEFSTSPSRKEFKKLSRSVFPQ</sequence>
<dbReference type="AlphaFoldDB" id="A0A2M7XA72"/>
<evidence type="ECO:0000313" key="2">
    <source>
        <dbReference type="Proteomes" id="UP000230484"/>
    </source>
</evidence>
<accession>A0A2M7XA72</accession>
<dbReference type="Proteomes" id="UP000230484">
    <property type="component" value="Unassembled WGS sequence"/>
</dbReference>
<organism evidence="1 2">
    <name type="scientific">Candidatus Woesebacteria bacterium CG_4_9_14_3_um_filter_39_10</name>
    <dbReference type="NCBI Taxonomy" id="1975056"/>
    <lineage>
        <taxon>Bacteria</taxon>
        <taxon>Candidatus Woeseibacteriota</taxon>
    </lineage>
</organism>
<comment type="caution">
    <text evidence="1">The sequence shown here is derived from an EMBL/GenBank/DDBJ whole genome shotgun (WGS) entry which is preliminary data.</text>
</comment>
<dbReference type="EMBL" id="PFWW01000010">
    <property type="protein sequence ID" value="PJA43050.1"/>
    <property type="molecule type" value="Genomic_DNA"/>
</dbReference>
<protein>
    <submittedName>
        <fullName evidence="1">Uncharacterized protein</fullName>
    </submittedName>
</protein>